<dbReference type="PANTHER" id="PTHR46321:SF1">
    <property type="entry name" value="KIF-BINDING PROTEIN"/>
    <property type="match status" value="1"/>
</dbReference>
<gene>
    <name evidence="7" type="primary">kbp</name>
    <name evidence="7" type="ORF">AWC38_SpisGene301</name>
</gene>
<protein>
    <recommendedName>
        <fullName evidence="3">KIF-binding protein</fullName>
    </recommendedName>
</protein>
<keyword evidence="8" id="KW-1185">Reference proteome</keyword>
<dbReference type="STRING" id="50429.A0A2B4T1P8"/>
<dbReference type="EMBL" id="LSMT01000002">
    <property type="protein sequence ID" value="PFX34708.1"/>
    <property type="molecule type" value="Genomic_DNA"/>
</dbReference>
<organism evidence="7 8">
    <name type="scientific">Stylophora pistillata</name>
    <name type="common">Smooth cauliflower coral</name>
    <dbReference type="NCBI Taxonomy" id="50429"/>
    <lineage>
        <taxon>Eukaryota</taxon>
        <taxon>Metazoa</taxon>
        <taxon>Cnidaria</taxon>
        <taxon>Anthozoa</taxon>
        <taxon>Hexacorallia</taxon>
        <taxon>Scleractinia</taxon>
        <taxon>Astrocoeniina</taxon>
        <taxon>Pocilloporidae</taxon>
        <taxon>Stylophora</taxon>
    </lineage>
</organism>
<sequence length="618" mass="71888">MADELEQIEIGFEERLEEINNWLRKKGYEKYKEARSLAEEESREDPETDPFKSKYKARKILSDLKAELVPLLDDQIPSEKAKILTAALDYQIGQNYIETEELSTGEELIKSCINTLVEYRLDQRNSSIYLHALNELGILWSKRGDSEKALGFLQDAERLYHSYTKEKGSCCPYDIHELFYPEDNFLSDDERERAFSATFTHTLYYLAQVNAALGHSRKGAMYCHTTLHRQLETKWYDPVDWAVNCATLSQYYITQENYMLARHCLACSSCVFSEAEETATVEAVSDNDSQEERERKERIPQRKADISRCWSKYCLDVLRTSRDRCVQELTSPDQNDEEQKTEQVTSDDRARNEESTEEGDTREPLRFESLEVTSLEQSVPDHLIKSYDEARVLFLEGQKWLNISKQFYVLDGHVTNHVEIIQDLSQLYKLLSFFDEDFDRRCKMHKRRVDMLSEVLIELNPQHYLLVCRQLMFEIAEAYSDMADLKIAIVEESGGRPTAHSVKKINALINQSIKFFKSFIDSMKNKGALPETFAEDTVRPALVAHFYVARLYSKLICFDKHLKVDNLKRSLEIYQYLVKYCDSHPGVSDTAFKQEIGVSREMAQLLPFKMDKLLTSES</sequence>
<comment type="subcellular location">
    <subcellularLocation>
        <location evidence="1">Cytoplasm</location>
        <location evidence="1">Cytoskeleton</location>
    </subcellularLocation>
</comment>
<dbReference type="OrthoDB" id="409897at2759"/>
<dbReference type="GO" id="GO:1990535">
    <property type="term" value="P:neuron projection maintenance"/>
    <property type="evidence" value="ECO:0007669"/>
    <property type="project" value="TreeGrafter"/>
</dbReference>
<reference evidence="8" key="1">
    <citation type="journal article" date="2017" name="bioRxiv">
        <title>Comparative analysis of the genomes of Stylophora pistillata and Acropora digitifera provides evidence for extensive differences between species of corals.</title>
        <authorList>
            <person name="Voolstra C.R."/>
            <person name="Li Y."/>
            <person name="Liew Y.J."/>
            <person name="Baumgarten S."/>
            <person name="Zoccola D."/>
            <person name="Flot J.-F."/>
            <person name="Tambutte S."/>
            <person name="Allemand D."/>
            <person name="Aranda M."/>
        </authorList>
    </citation>
    <scope>NUCLEOTIDE SEQUENCE [LARGE SCALE GENOMIC DNA]</scope>
</reference>
<evidence type="ECO:0000256" key="1">
    <source>
        <dbReference type="ARBA" id="ARBA00004245"/>
    </source>
</evidence>
<dbReference type="Pfam" id="PF12309">
    <property type="entry name" value="KBP_C"/>
    <property type="match status" value="1"/>
</dbReference>
<evidence type="ECO:0000256" key="6">
    <source>
        <dbReference type="SAM" id="MobiDB-lite"/>
    </source>
</evidence>
<accession>A0A2B4T1P8</accession>
<proteinExistence type="inferred from homology"/>
<evidence type="ECO:0000256" key="5">
    <source>
        <dbReference type="ARBA" id="ARBA00023212"/>
    </source>
</evidence>
<comment type="caution">
    <text evidence="7">The sequence shown here is derived from an EMBL/GenBank/DDBJ whole genome shotgun (WGS) entry which is preliminary data.</text>
</comment>
<keyword evidence="4" id="KW-0963">Cytoplasm</keyword>
<evidence type="ECO:0000256" key="3">
    <source>
        <dbReference type="ARBA" id="ARBA00016840"/>
    </source>
</evidence>
<dbReference type="PANTHER" id="PTHR46321">
    <property type="entry name" value="KIF1-BINDING PROTEIN"/>
    <property type="match status" value="1"/>
</dbReference>
<dbReference type="AlphaFoldDB" id="A0A2B4T1P8"/>
<name>A0A2B4T1P8_STYPI</name>
<comment type="similarity">
    <text evidence="2">Belongs to the KIF-binding protein family.</text>
</comment>
<evidence type="ECO:0000313" key="8">
    <source>
        <dbReference type="Proteomes" id="UP000225706"/>
    </source>
</evidence>
<dbReference type="Proteomes" id="UP000225706">
    <property type="component" value="Unassembled WGS sequence"/>
</dbReference>
<dbReference type="InterPro" id="IPR022083">
    <property type="entry name" value="KBP"/>
</dbReference>
<keyword evidence="5" id="KW-0206">Cytoskeleton</keyword>
<dbReference type="GO" id="GO:0005856">
    <property type="term" value="C:cytoskeleton"/>
    <property type="evidence" value="ECO:0007669"/>
    <property type="project" value="UniProtKB-SubCell"/>
</dbReference>
<evidence type="ECO:0000313" key="7">
    <source>
        <dbReference type="EMBL" id="PFX34708.1"/>
    </source>
</evidence>
<evidence type="ECO:0000256" key="2">
    <source>
        <dbReference type="ARBA" id="ARBA00010305"/>
    </source>
</evidence>
<feature type="compositionally biased region" description="Basic and acidic residues" evidence="6">
    <location>
        <begin position="337"/>
        <end position="365"/>
    </location>
</feature>
<feature type="region of interest" description="Disordered" evidence="6">
    <location>
        <begin position="329"/>
        <end position="365"/>
    </location>
</feature>
<evidence type="ECO:0000256" key="4">
    <source>
        <dbReference type="ARBA" id="ARBA00022490"/>
    </source>
</evidence>
<dbReference type="GO" id="GO:0000226">
    <property type="term" value="P:microtubule cytoskeleton organization"/>
    <property type="evidence" value="ECO:0007669"/>
    <property type="project" value="TreeGrafter"/>
</dbReference>